<sequence>KRHQQQDTTGRGVSRPRGHSSIEENVEATTYRPRGGHFLANRRSDNIGGAQHELFNRDITQTANQNSILQNYIPSAQHRNIQHEYLPLNQNQNQQVTHLSHNYVPFTQLRPLHGFPQNPGQPTQEQSHQYLQIFDQQPRVQQRIDQNINTNPDFHRQAVAYTPLNYQGQYQDQASFLQSKALQEGQFIQNQLNRQHNRFAFNNQNTYVPLG</sequence>
<feature type="compositionally biased region" description="Polar residues" evidence="1">
    <location>
        <begin position="1"/>
        <end position="11"/>
    </location>
</feature>
<comment type="caution">
    <text evidence="2">The sequence shown here is derived from an EMBL/GenBank/DDBJ whole genome shotgun (WGS) entry which is preliminary data.</text>
</comment>
<dbReference type="EMBL" id="JARQZJ010000123">
    <property type="protein sequence ID" value="KAK9889865.1"/>
    <property type="molecule type" value="Genomic_DNA"/>
</dbReference>
<reference evidence="2 3" key="1">
    <citation type="submission" date="2023-03" db="EMBL/GenBank/DDBJ databases">
        <title>Genome insight into feeding habits of ladybird beetles.</title>
        <authorList>
            <person name="Li H.-S."/>
            <person name="Huang Y.-H."/>
            <person name="Pang H."/>
        </authorList>
    </citation>
    <scope>NUCLEOTIDE SEQUENCE [LARGE SCALE GENOMIC DNA]</scope>
    <source>
        <strain evidence="2">SYSU_2023b</strain>
        <tissue evidence="2">Whole body</tissue>
    </source>
</reference>
<evidence type="ECO:0000256" key="1">
    <source>
        <dbReference type="SAM" id="MobiDB-lite"/>
    </source>
</evidence>
<dbReference type="Proteomes" id="UP001431783">
    <property type="component" value="Unassembled WGS sequence"/>
</dbReference>
<feature type="non-terminal residue" evidence="2">
    <location>
        <position position="1"/>
    </location>
</feature>
<proteinExistence type="predicted"/>
<protein>
    <submittedName>
        <fullName evidence="2">Uncharacterized protein</fullName>
    </submittedName>
</protein>
<feature type="region of interest" description="Disordered" evidence="1">
    <location>
        <begin position="1"/>
        <end position="37"/>
    </location>
</feature>
<keyword evidence="3" id="KW-1185">Reference proteome</keyword>
<evidence type="ECO:0000313" key="2">
    <source>
        <dbReference type="EMBL" id="KAK9889865.1"/>
    </source>
</evidence>
<dbReference type="AlphaFoldDB" id="A0AAW1VCV7"/>
<evidence type="ECO:0000313" key="3">
    <source>
        <dbReference type="Proteomes" id="UP001431783"/>
    </source>
</evidence>
<accession>A0AAW1VCV7</accession>
<name>A0AAW1VCV7_9CUCU</name>
<gene>
    <name evidence="2" type="ORF">WA026_007231</name>
</gene>
<organism evidence="2 3">
    <name type="scientific">Henosepilachna vigintioctopunctata</name>
    <dbReference type="NCBI Taxonomy" id="420089"/>
    <lineage>
        <taxon>Eukaryota</taxon>
        <taxon>Metazoa</taxon>
        <taxon>Ecdysozoa</taxon>
        <taxon>Arthropoda</taxon>
        <taxon>Hexapoda</taxon>
        <taxon>Insecta</taxon>
        <taxon>Pterygota</taxon>
        <taxon>Neoptera</taxon>
        <taxon>Endopterygota</taxon>
        <taxon>Coleoptera</taxon>
        <taxon>Polyphaga</taxon>
        <taxon>Cucujiformia</taxon>
        <taxon>Coccinelloidea</taxon>
        <taxon>Coccinellidae</taxon>
        <taxon>Epilachninae</taxon>
        <taxon>Epilachnini</taxon>
        <taxon>Henosepilachna</taxon>
    </lineage>
</organism>